<keyword evidence="2" id="KW-1185">Reference proteome</keyword>
<evidence type="ECO:0000313" key="2">
    <source>
        <dbReference type="Proteomes" id="UP000031643"/>
    </source>
</evidence>
<organism evidence="1 2">
    <name type="scientific">Methyloceanibacter caenitepidi</name>
    <dbReference type="NCBI Taxonomy" id="1384459"/>
    <lineage>
        <taxon>Bacteria</taxon>
        <taxon>Pseudomonadati</taxon>
        <taxon>Pseudomonadota</taxon>
        <taxon>Alphaproteobacteria</taxon>
        <taxon>Hyphomicrobiales</taxon>
        <taxon>Hyphomicrobiaceae</taxon>
        <taxon>Methyloceanibacter</taxon>
    </lineage>
</organism>
<dbReference type="EMBL" id="AP014648">
    <property type="protein sequence ID" value="BAQ16976.1"/>
    <property type="molecule type" value="Genomic_DNA"/>
</dbReference>
<dbReference type="AlphaFoldDB" id="A0A0A8K2I2"/>
<dbReference type="KEGG" id="mcg:GL4_1520"/>
<dbReference type="HOGENOM" id="CLU_3027062_0_0_5"/>
<name>A0A0A8K2I2_9HYPH</name>
<sequence length="55" mass="6197">MADSKEFAKELNALIKRYIDGGSDPEDIAAELAREASYVFGHYNLEIYLETRSKG</sequence>
<proteinExistence type="predicted"/>
<reference evidence="1 2" key="1">
    <citation type="submission" date="2014-09" db="EMBL/GenBank/DDBJ databases">
        <title>Genome sequencing of Methyloceanibacter caenitepidi Gela4.</title>
        <authorList>
            <person name="Takeuchi M."/>
            <person name="Susumu S."/>
            <person name="Kamagata Y."/>
            <person name="Oshima K."/>
            <person name="Hattori M."/>
            <person name="Iwasaki W."/>
        </authorList>
    </citation>
    <scope>NUCLEOTIDE SEQUENCE [LARGE SCALE GENOMIC DNA]</scope>
    <source>
        <strain evidence="1 2">Gela4</strain>
    </source>
</reference>
<dbReference type="RefSeq" id="WP_156137449.1">
    <property type="nucleotide sequence ID" value="NZ_AP014648.1"/>
</dbReference>
<evidence type="ECO:0000313" key="1">
    <source>
        <dbReference type="EMBL" id="BAQ16976.1"/>
    </source>
</evidence>
<gene>
    <name evidence="1" type="ORF">GL4_1520</name>
</gene>
<dbReference type="OrthoDB" id="8451910at2"/>
<accession>A0A0A8K2I2</accession>
<dbReference type="Proteomes" id="UP000031643">
    <property type="component" value="Chromosome"/>
</dbReference>
<protein>
    <submittedName>
        <fullName evidence="1">Uncharacterized protein</fullName>
    </submittedName>
</protein>